<protein>
    <submittedName>
        <fullName evidence="4">Uncharacterized protein</fullName>
    </submittedName>
</protein>
<evidence type="ECO:0000313" key="4">
    <source>
        <dbReference type="EMBL" id="KAF6153929.1"/>
    </source>
</evidence>
<proteinExistence type="inferred from homology"/>
<dbReference type="InterPro" id="IPR038538">
    <property type="entry name" value="MTERF_sf"/>
</dbReference>
<evidence type="ECO:0000256" key="1">
    <source>
        <dbReference type="ARBA" id="ARBA00007692"/>
    </source>
</evidence>
<dbReference type="Gene3D" id="1.25.70.10">
    <property type="entry name" value="Transcription termination factor 3, mitochondrial"/>
    <property type="match status" value="1"/>
</dbReference>
<reference evidence="4 5" key="1">
    <citation type="journal article" date="2020" name="IScience">
        <title>Genome Sequencing of the Endangered Kingdonia uniflora (Circaeasteraceae, Ranunculales) Reveals Potential Mechanisms of Evolutionary Specialization.</title>
        <authorList>
            <person name="Sun Y."/>
            <person name="Deng T."/>
            <person name="Zhang A."/>
            <person name="Moore M.J."/>
            <person name="Landis J.B."/>
            <person name="Lin N."/>
            <person name="Zhang H."/>
            <person name="Zhang X."/>
            <person name="Huang J."/>
            <person name="Zhang X."/>
            <person name="Sun H."/>
            <person name="Wang H."/>
        </authorList>
    </citation>
    <scope>NUCLEOTIDE SEQUENCE [LARGE SCALE GENOMIC DNA]</scope>
    <source>
        <strain evidence="4">TB1705</strain>
        <tissue evidence="4">Leaf</tissue>
    </source>
</reference>
<comment type="similarity">
    <text evidence="1">Belongs to the mTERF family.</text>
</comment>
<dbReference type="OrthoDB" id="637682at2759"/>
<evidence type="ECO:0000256" key="2">
    <source>
        <dbReference type="ARBA" id="ARBA00022472"/>
    </source>
</evidence>
<dbReference type="GO" id="GO:0006353">
    <property type="term" value="P:DNA-templated transcription termination"/>
    <property type="evidence" value="ECO:0007669"/>
    <property type="project" value="UniProtKB-KW"/>
</dbReference>
<gene>
    <name evidence="4" type="ORF">GIB67_023706</name>
</gene>
<dbReference type="AlphaFoldDB" id="A0A7J7MG83"/>
<dbReference type="SMART" id="SM00733">
    <property type="entry name" value="Mterf"/>
    <property type="match status" value="5"/>
</dbReference>
<dbReference type="EMBL" id="JACGCM010001549">
    <property type="protein sequence ID" value="KAF6153929.1"/>
    <property type="molecule type" value="Genomic_DNA"/>
</dbReference>
<keyword evidence="3" id="KW-0809">Transit peptide</keyword>
<evidence type="ECO:0000256" key="3">
    <source>
        <dbReference type="ARBA" id="ARBA00022946"/>
    </source>
</evidence>
<sequence length="461" mass="53933">MDIRVLMRFSFRRVILNSNQIPTYTREKIRYFSQTSNPPITSSPDFVEGSQHRREVLIVSLLKRYDFPHEFLGKSRFILKFSLEDMEKSLGILSSFKSVGVDFLKKWEMGFSELRICSGSPMLIQSVLEHCKRFQIEPIDLSKRLGVLKDIGLRDETIAKVLEDFSGIISLKANDVSNRIEVLKKIVIRRDEINEICYLYPRVLGLCVEDRMKRLFNEFEDMGFTSDETRRQITINPQILAVEIGEMSCYMELIRDLKCRLAIKEKILSTGLFKACFEVKLRVDCLCKHGLIRREALKILQAEPRLILYDVEDIEKKMEFLQNKMGFSIRCLIEVPEYLGVNLKKQIVPRYNVIEYLRSIGGLRCEVGLRDMIKLSRVRFYNLYVKPYPDCETIYARFSGDTEVENRRRACGSICRRFSRDIEVANENSVGHPVGLWKLFKPHSYTQTEEDLKNTMLLMKM</sequence>
<dbReference type="GO" id="GO:0003676">
    <property type="term" value="F:nucleic acid binding"/>
    <property type="evidence" value="ECO:0007669"/>
    <property type="project" value="InterPro"/>
</dbReference>
<dbReference type="PANTHER" id="PTHR13068:SF23">
    <property type="entry name" value="TRANSCRIPTION TERMINATION FACTOR MTERF15, MITOCHONDRIAL"/>
    <property type="match status" value="1"/>
</dbReference>
<name>A0A7J7MG83_9MAGN</name>
<dbReference type="Pfam" id="PF02536">
    <property type="entry name" value="mTERF"/>
    <property type="match status" value="2"/>
</dbReference>
<keyword evidence="5" id="KW-1185">Reference proteome</keyword>
<dbReference type="Proteomes" id="UP000541444">
    <property type="component" value="Unassembled WGS sequence"/>
</dbReference>
<comment type="caution">
    <text evidence="4">The sequence shown here is derived from an EMBL/GenBank/DDBJ whole genome shotgun (WGS) entry which is preliminary data.</text>
</comment>
<keyword evidence="2" id="KW-0805">Transcription regulation</keyword>
<keyword evidence="2" id="KW-0804">Transcription</keyword>
<evidence type="ECO:0000313" key="5">
    <source>
        <dbReference type="Proteomes" id="UP000541444"/>
    </source>
</evidence>
<dbReference type="PANTHER" id="PTHR13068">
    <property type="entry name" value="CGI-12 PROTEIN-RELATED"/>
    <property type="match status" value="1"/>
</dbReference>
<dbReference type="InterPro" id="IPR003690">
    <property type="entry name" value="MTERF"/>
</dbReference>
<keyword evidence="2" id="KW-0806">Transcription termination</keyword>
<organism evidence="4 5">
    <name type="scientific">Kingdonia uniflora</name>
    <dbReference type="NCBI Taxonomy" id="39325"/>
    <lineage>
        <taxon>Eukaryota</taxon>
        <taxon>Viridiplantae</taxon>
        <taxon>Streptophyta</taxon>
        <taxon>Embryophyta</taxon>
        <taxon>Tracheophyta</taxon>
        <taxon>Spermatophyta</taxon>
        <taxon>Magnoliopsida</taxon>
        <taxon>Ranunculales</taxon>
        <taxon>Circaeasteraceae</taxon>
        <taxon>Kingdonia</taxon>
    </lineage>
</organism>
<accession>A0A7J7MG83</accession>